<dbReference type="GO" id="GO:0052689">
    <property type="term" value="F:carboxylic ester hydrolase activity"/>
    <property type="evidence" value="ECO:0007669"/>
    <property type="project" value="InterPro"/>
</dbReference>
<dbReference type="InterPro" id="IPR012354">
    <property type="entry name" value="Esterase_lipase"/>
</dbReference>
<sequence>MAIVHRNAQPFFYDGKKAMCLLVHGFTGSPSDMRVLGEYLKGKGYGVSCILLPGHGTSPEDMEKTAWPQWYRAVEDEYLRLKAIYSPVIPIGLSMGGILSLHLAAQHGVPGLVALSSPIFIGNRKAYLAPLLQFIYKYHGKPVAVEQWRKELEEGHFYYTTTPVKPLVSLLALIRMVKKELSQIKAPALIMQSWKDGTVNPRSAQYIYDNLSSDDKELIWLEKSGHVITLGQEREQVFQAVEKFIQKIAGNMEVH</sequence>
<dbReference type="InterPro" id="IPR029058">
    <property type="entry name" value="AB_hydrolase_fold"/>
</dbReference>
<dbReference type="PIRSF" id="PIRSF017388">
    <property type="entry name" value="Esterase_lipase"/>
    <property type="match status" value="1"/>
</dbReference>
<feature type="domain" description="Serine aminopeptidase S33" evidence="3">
    <location>
        <begin position="16"/>
        <end position="229"/>
    </location>
</feature>
<feature type="active site" description="Charge relay system" evidence="1">
    <location>
        <position position="196"/>
    </location>
</feature>
<evidence type="ECO:0000256" key="1">
    <source>
        <dbReference type="PIRSR" id="PIRSR017388-1"/>
    </source>
</evidence>
<feature type="binding site" evidence="2">
    <location>
        <position position="26"/>
    </location>
    <ligand>
        <name>substrate</name>
    </ligand>
</feature>
<dbReference type="EMBL" id="CP045798">
    <property type="protein sequence ID" value="QNB46855.1"/>
    <property type="molecule type" value="Genomic_DNA"/>
</dbReference>
<evidence type="ECO:0000313" key="5">
    <source>
        <dbReference type="Proteomes" id="UP000515847"/>
    </source>
</evidence>
<feature type="active site" description="Charge relay system" evidence="1">
    <location>
        <position position="226"/>
    </location>
</feature>
<dbReference type="AlphaFoldDB" id="A0A7G6E451"/>
<dbReference type="OrthoDB" id="9786110at2"/>
<accession>A0A7G6E451</accession>
<feature type="active site" description="Nucleophile" evidence="1">
    <location>
        <position position="94"/>
    </location>
</feature>
<dbReference type="InterPro" id="IPR051044">
    <property type="entry name" value="MAG_DAG_Lipase"/>
</dbReference>
<protein>
    <submittedName>
        <fullName evidence="4">Alpha/beta fold hydrolase</fullName>
    </submittedName>
</protein>
<dbReference type="Gene3D" id="3.40.50.1820">
    <property type="entry name" value="alpha/beta hydrolase"/>
    <property type="match status" value="1"/>
</dbReference>
<reference evidence="4 5" key="1">
    <citation type="journal article" date="2019" name="Front. Microbiol.">
        <title>Thermoanaerosceptrum fracticalcis gen. nov. sp. nov., a Novel Fumarate-Fermenting Microorganism From a Deep Fractured Carbonate Aquifer of the US Great Basin.</title>
        <authorList>
            <person name="Hamilton-Brehm S.D."/>
            <person name="Stewart L.E."/>
            <person name="Zavarin M."/>
            <person name="Caldwell M."/>
            <person name="Lawson P.A."/>
            <person name="Onstott T.C."/>
            <person name="Grzymski J."/>
            <person name="Neveux I."/>
            <person name="Lollar B.S."/>
            <person name="Russell C.E."/>
            <person name="Moser D.P."/>
        </authorList>
    </citation>
    <scope>NUCLEOTIDE SEQUENCE [LARGE SCALE GENOMIC DNA]</scope>
    <source>
        <strain evidence="4 5">DRI-13</strain>
    </source>
</reference>
<evidence type="ECO:0000259" key="3">
    <source>
        <dbReference type="Pfam" id="PF12146"/>
    </source>
</evidence>
<feature type="binding site" evidence="2">
    <location>
        <position position="95"/>
    </location>
    <ligand>
        <name>substrate</name>
    </ligand>
</feature>
<dbReference type="Proteomes" id="UP000515847">
    <property type="component" value="Chromosome"/>
</dbReference>
<evidence type="ECO:0000256" key="2">
    <source>
        <dbReference type="PIRSR" id="PIRSR017388-2"/>
    </source>
</evidence>
<gene>
    <name evidence="4" type="ORF">BR63_11370</name>
</gene>
<keyword evidence="4" id="KW-0378">Hydrolase</keyword>
<dbReference type="SUPFAM" id="SSF53474">
    <property type="entry name" value="alpha/beta-Hydrolases"/>
    <property type="match status" value="1"/>
</dbReference>
<dbReference type="RefSeq" id="WP_034420293.1">
    <property type="nucleotide sequence ID" value="NZ_CP045798.1"/>
</dbReference>
<dbReference type="KEGG" id="tfr:BR63_11370"/>
<name>A0A7G6E451_THEFR</name>
<organism evidence="4 5">
    <name type="scientific">Thermanaerosceptrum fracticalcis</name>
    <dbReference type="NCBI Taxonomy" id="1712410"/>
    <lineage>
        <taxon>Bacteria</taxon>
        <taxon>Bacillati</taxon>
        <taxon>Bacillota</taxon>
        <taxon>Clostridia</taxon>
        <taxon>Eubacteriales</taxon>
        <taxon>Peptococcaceae</taxon>
        <taxon>Thermanaerosceptrum</taxon>
    </lineage>
</organism>
<dbReference type="PANTHER" id="PTHR11614">
    <property type="entry name" value="PHOSPHOLIPASE-RELATED"/>
    <property type="match status" value="1"/>
</dbReference>
<dbReference type="InterPro" id="IPR022742">
    <property type="entry name" value="Hydrolase_4"/>
</dbReference>
<keyword evidence="5" id="KW-1185">Reference proteome</keyword>
<proteinExistence type="predicted"/>
<dbReference type="Pfam" id="PF12146">
    <property type="entry name" value="Hydrolase_4"/>
    <property type="match status" value="1"/>
</dbReference>
<evidence type="ECO:0000313" key="4">
    <source>
        <dbReference type="EMBL" id="QNB46855.1"/>
    </source>
</evidence>